<proteinExistence type="predicted"/>
<sequence>MHISDGVLSPVIVATGWAVATPVLAVSVRRLRPDQIGAYGVVAAAFFAGSTIHIPFGPFSMHLLLNGIAGLLLGWGALTVITVGLLLQTLLIGFGGLTVMGVNIAIIALPGALIGVSGRHWIMKASNKKRPWIGAFIGCGTIFFSAILLFAVLSTTHPGLATLGKLVFLGHIPIAIAEGIISFWLVHFLQRVKPTLLGIST</sequence>
<accession>A0A0B0EM48</accession>
<gene>
    <name evidence="8" type="ORF">SCABRO_01158</name>
</gene>
<feature type="transmembrane region" description="Helical" evidence="7">
    <location>
        <begin position="35"/>
        <end position="56"/>
    </location>
</feature>
<evidence type="ECO:0000313" key="9">
    <source>
        <dbReference type="Proteomes" id="UP000030652"/>
    </source>
</evidence>
<dbReference type="GO" id="GO:0000041">
    <property type="term" value="P:transition metal ion transport"/>
    <property type="evidence" value="ECO:0007669"/>
    <property type="project" value="InterPro"/>
</dbReference>
<keyword evidence="3" id="KW-1003">Cell membrane</keyword>
<feature type="transmembrane region" description="Helical" evidence="7">
    <location>
        <begin position="166"/>
        <end position="186"/>
    </location>
</feature>
<feature type="transmembrane region" description="Helical" evidence="7">
    <location>
        <begin position="92"/>
        <end position="113"/>
    </location>
</feature>
<comment type="subcellular location">
    <subcellularLocation>
        <location evidence="1">Cell membrane</location>
        <topology evidence="1">Multi-pass membrane protein</topology>
    </subcellularLocation>
</comment>
<feature type="transmembrane region" description="Helical" evidence="7">
    <location>
        <begin position="63"/>
        <end position="86"/>
    </location>
</feature>
<keyword evidence="4 7" id="KW-0812">Transmembrane</keyword>
<protein>
    <submittedName>
        <fullName evidence="8">Cobalt transporter protein</fullName>
    </submittedName>
</protein>
<evidence type="ECO:0000256" key="5">
    <source>
        <dbReference type="ARBA" id="ARBA00022989"/>
    </source>
</evidence>
<dbReference type="Pfam" id="PF01891">
    <property type="entry name" value="CbiM"/>
    <property type="match status" value="1"/>
</dbReference>
<evidence type="ECO:0000256" key="4">
    <source>
        <dbReference type="ARBA" id="ARBA00022692"/>
    </source>
</evidence>
<evidence type="ECO:0000256" key="1">
    <source>
        <dbReference type="ARBA" id="ARBA00004651"/>
    </source>
</evidence>
<dbReference type="EMBL" id="JRYO01000075">
    <property type="protein sequence ID" value="KHE93081.1"/>
    <property type="molecule type" value="Genomic_DNA"/>
</dbReference>
<dbReference type="PANTHER" id="PTHR34229">
    <property type="entry name" value="METAL TRANSPORT PROTEIN HI_1621-RELATED"/>
    <property type="match status" value="1"/>
</dbReference>
<feature type="transmembrane region" description="Helical" evidence="7">
    <location>
        <begin position="133"/>
        <end position="154"/>
    </location>
</feature>
<dbReference type="InterPro" id="IPR002751">
    <property type="entry name" value="CbiM/NikMN"/>
</dbReference>
<organism evidence="8 9">
    <name type="scientific">Candidatus Scalindua brodae</name>
    <dbReference type="NCBI Taxonomy" id="237368"/>
    <lineage>
        <taxon>Bacteria</taxon>
        <taxon>Pseudomonadati</taxon>
        <taxon>Planctomycetota</taxon>
        <taxon>Candidatus Brocadiia</taxon>
        <taxon>Candidatus Brocadiales</taxon>
        <taxon>Candidatus Scalinduaceae</taxon>
        <taxon>Candidatus Scalindua</taxon>
    </lineage>
</organism>
<evidence type="ECO:0000313" key="8">
    <source>
        <dbReference type="EMBL" id="KHE93081.1"/>
    </source>
</evidence>
<comment type="caution">
    <text evidence="8">The sequence shown here is derived from an EMBL/GenBank/DDBJ whole genome shotgun (WGS) entry which is preliminary data.</text>
</comment>
<keyword evidence="2" id="KW-0813">Transport</keyword>
<dbReference type="eggNOG" id="COG0310">
    <property type="taxonomic scope" value="Bacteria"/>
</dbReference>
<evidence type="ECO:0000256" key="6">
    <source>
        <dbReference type="ARBA" id="ARBA00023136"/>
    </source>
</evidence>
<keyword evidence="5 7" id="KW-1133">Transmembrane helix</keyword>
<evidence type="ECO:0000256" key="2">
    <source>
        <dbReference type="ARBA" id="ARBA00022448"/>
    </source>
</evidence>
<dbReference type="Proteomes" id="UP000030652">
    <property type="component" value="Unassembled WGS sequence"/>
</dbReference>
<reference evidence="8 9" key="1">
    <citation type="submission" date="2014-10" db="EMBL/GenBank/DDBJ databases">
        <title>Draft genome of anammox bacterium scalindua brodae, obtained using differential coverage binning of sequence data from two enrichment reactors.</title>
        <authorList>
            <person name="Speth D.R."/>
            <person name="Russ L."/>
            <person name="Kartal B."/>
            <person name="Op den Camp H.J."/>
            <person name="Dutilh B.E."/>
            <person name="Jetten M.S."/>
        </authorList>
    </citation>
    <scope>NUCLEOTIDE SEQUENCE [LARGE SCALE GENOMIC DNA]</scope>
    <source>
        <strain evidence="8">RU1</strain>
    </source>
</reference>
<keyword evidence="6 7" id="KW-0472">Membrane</keyword>
<evidence type="ECO:0000256" key="3">
    <source>
        <dbReference type="ARBA" id="ARBA00022475"/>
    </source>
</evidence>
<dbReference type="PANTHER" id="PTHR34229:SF1">
    <property type="entry name" value="METAL TRANSPORT PROTEIN HI_1621-RELATED"/>
    <property type="match status" value="1"/>
</dbReference>
<dbReference type="GO" id="GO:0005886">
    <property type="term" value="C:plasma membrane"/>
    <property type="evidence" value="ECO:0007669"/>
    <property type="project" value="UniProtKB-SubCell"/>
</dbReference>
<dbReference type="AlphaFoldDB" id="A0A0B0EM48"/>
<dbReference type="Gene3D" id="1.10.1760.20">
    <property type="match status" value="1"/>
</dbReference>
<evidence type="ECO:0000256" key="7">
    <source>
        <dbReference type="SAM" id="Phobius"/>
    </source>
</evidence>
<name>A0A0B0EM48_9BACT</name>